<evidence type="ECO:0000313" key="4">
    <source>
        <dbReference type="Proteomes" id="UP000182444"/>
    </source>
</evidence>
<dbReference type="EMBL" id="CP017556">
    <property type="protein sequence ID" value="AOW04147.1"/>
    <property type="molecule type" value="Genomic_DNA"/>
</dbReference>
<dbReference type="InterPro" id="IPR010987">
    <property type="entry name" value="Glutathione-S-Trfase_C-like"/>
</dbReference>
<dbReference type="InterPro" id="IPR004046">
    <property type="entry name" value="GST_C"/>
</dbReference>
<organism evidence="2 4">
    <name type="scientific">Yarrowia lipolytica</name>
    <name type="common">Candida lipolytica</name>
    <dbReference type="NCBI Taxonomy" id="4952"/>
    <lineage>
        <taxon>Eukaryota</taxon>
        <taxon>Fungi</taxon>
        <taxon>Dikarya</taxon>
        <taxon>Ascomycota</taxon>
        <taxon>Saccharomycotina</taxon>
        <taxon>Dipodascomycetes</taxon>
        <taxon>Dipodascales</taxon>
        <taxon>Dipodascales incertae sedis</taxon>
        <taxon>Yarrowia</taxon>
    </lineage>
</organism>
<name>A0A1H6Q9W6_YARLL</name>
<dbReference type="EMBL" id="KZ857342">
    <property type="protein sequence ID" value="RDW24663.1"/>
    <property type="molecule type" value="Genomic_DNA"/>
</dbReference>
<dbReference type="PROSITE" id="PS50405">
    <property type="entry name" value="GST_CTER"/>
    <property type="match status" value="1"/>
</dbReference>
<feature type="domain" description="GST C-terminal" evidence="1">
    <location>
        <begin position="80"/>
        <end position="208"/>
    </location>
</feature>
<dbReference type="InterPro" id="IPR036282">
    <property type="entry name" value="Glutathione-S-Trfase_C_sf"/>
</dbReference>
<dbReference type="GO" id="GO:0005634">
    <property type="term" value="C:nucleus"/>
    <property type="evidence" value="ECO:0007669"/>
    <property type="project" value="TreeGrafter"/>
</dbReference>
<dbReference type="Pfam" id="PF00043">
    <property type="entry name" value="GST_C"/>
    <property type="match status" value="1"/>
</dbReference>
<dbReference type="FunFam" id="1.20.1050.10:FF:000006">
    <property type="entry name" value="Elongation factor 1 gamma"/>
    <property type="match status" value="1"/>
</dbReference>
<evidence type="ECO:0000313" key="5">
    <source>
        <dbReference type="Proteomes" id="UP000256601"/>
    </source>
</evidence>
<dbReference type="SUPFAM" id="SSF47616">
    <property type="entry name" value="GST C-terminal domain-like"/>
    <property type="match status" value="1"/>
</dbReference>
<reference evidence="2 4" key="1">
    <citation type="journal article" date="2016" name="PLoS ONE">
        <title>Sequence Assembly of Yarrowia lipolytica Strain W29/CLIB89 Shows Transposable Element Diversity.</title>
        <authorList>
            <person name="Magnan C."/>
            <person name="Yu J."/>
            <person name="Chang I."/>
            <person name="Jahn E."/>
            <person name="Kanomata Y."/>
            <person name="Wu J."/>
            <person name="Zeller M."/>
            <person name="Oakes M."/>
            <person name="Baldi P."/>
            <person name="Sandmeyer S."/>
        </authorList>
    </citation>
    <scope>NUCLEOTIDE SEQUENCE [LARGE SCALE GENOMIC DNA]</scope>
    <source>
        <strain evidence="2">CLIB89</strain>
        <strain evidence="4">CLIB89(W29)</strain>
    </source>
</reference>
<dbReference type="PANTHER" id="PTHR43986:SF1">
    <property type="entry name" value="ELONGATION FACTOR 1-GAMMA"/>
    <property type="match status" value="1"/>
</dbReference>
<proteinExistence type="predicted"/>
<dbReference type="OMA" id="MAIALYI"/>
<dbReference type="CDD" id="cd03181">
    <property type="entry name" value="GST_C_EF1Bgamma_like"/>
    <property type="match status" value="1"/>
</dbReference>
<dbReference type="GO" id="GO:0006414">
    <property type="term" value="P:translational elongation"/>
    <property type="evidence" value="ECO:0007669"/>
    <property type="project" value="TreeGrafter"/>
</dbReference>
<dbReference type="Proteomes" id="UP000256601">
    <property type="component" value="Unassembled WGS sequence"/>
</dbReference>
<dbReference type="KEGG" id="yli:2911297"/>
<evidence type="ECO:0000313" key="2">
    <source>
        <dbReference type="EMBL" id="AOW04147.1"/>
    </source>
</evidence>
<dbReference type="AlphaFoldDB" id="A0A1H6Q9W6"/>
<dbReference type="OrthoDB" id="249703at2759"/>
<protein>
    <submittedName>
        <fullName evidence="3">Glutathione S-transferase</fullName>
    </submittedName>
</protein>
<dbReference type="RefSeq" id="XP_502902.1">
    <property type="nucleotide sequence ID" value="XM_502902.1"/>
</dbReference>
<dbReference type="InterPro" id="IPR040079">
    <property type="entry name" value="Glutathione_S-Trfase"/>
</dbReference>
<dbReference type="PANTHER" id="PTHR43986">
    <property type="entry name" value="ELONGATION FACTOR 1-GAMMA"/>
    <property type="match status" value="1"/>
</dbReference>
<dbReference type="GeneID" id="2911297"/>
<dbReference type="VEuPathDB" id="FungiDB:YALI1_D20381g"/>
<sequence>MSIGKLYLAPYARCNALYGLVNHYKLDVEISGADEEFEKKFPLKKYPSLVLADGTAVHEFFAVAFYLLTFVKDESIKPKNDLEHAQFFQWVSFANSELVALLFKSFGGLVGRAPYNKKLIDESQKELNKQIELTFEPHLTKHTYLVGDRLTFADYAVAGLIFRGFELLFDKEWRKTHPAISRWYKTVVSQPFYDGVKLTITDQKVQYVPKKD</sequence>
<dbReference type="eggNOG" id="KOG0867">
    <property type="taxonomic scope" value="Eukaryota"/>
</dbReference>
<keyword evidence="3" id="KW-0808">Transferase</keyword>
<accession>A0A1H6Q9W6</accession>
<dbReference type="InterPro" id="IPR036249">
    <property type="entry name" value="Thioredoxin-like_sf"/>
</dbReference>
<dbReference type="Gene3D" id="1.20.1050.10">
    <property type="match status" value="1"/>
</dbReference>
<dbReference type="SFLD" id="SFLDS00019">
    <property type="entry name" value="Glutathione_Transferase_(cytos"/>
    <property type="match status" value="1"/>
</dbReference>
<reference evidence="3 5" key="2">
    <citation type="submission" date="2018-07" db="EMBL/GenBank/DDBJ databases">
        <title>Draft Genome Assemblies for Five Robust Yarrowia lipolytica Strains Exhibiting High Lipid Production and Pentose Sugar Utilization and Sugar Alcohol Secretion from Undetoxified Lignocellulosic Biomass Hydrolysates.</title>
        <authorList>
            <consortium name="DOE Joint Genome Institute"/>
            <person name="Walker C."/>
            <person name="Ryu S."/>
            <person name="Na H."/>
            <person name="Zane M."/>
            <person name="LaButti K."/>
            <person name="Lipzen A."/>
            <person name="Haridas S."/>
            <person name="Barry K."/>
            <person name="Grigoriev I.V."/>
            <person name="Quarterman J."/>
            <person name="Slininger P."/>
            <person name="Dien B."/>
            <person name="Trinh C.T."/>
        </authorList>
    </citation>
    <scope>NUCLEOTIDE SEQUENCE [LARGE SCALE GENOMIC DNA]</scope>
    <source>
        <strain evidence="3 5">YB392</strain>
    </source>
</reference>
<evidence type="ECO:0000259" key="1">
    <source>
        <dbReference type="PROSITE" id="PS50405"/>
    </source>
</evidence>
<dbReference type="GO" id="GO:0005737">
    <property type="term" value="C:cytoplasm"/>
    <property type="evidence" value="ECO:0007669"/>
    <property type="project" value="TreeGrafter"/>
</dbReference>
<dbReference type="GO" id="GO:0016740">
    <property type="term" value="F:transferase activity"/>
    <property type="evidence" value="ECO:0007669"/>
    <property type="project" value="UniProtKB-KW"/>
</dbReference>
<dbReference type="InterPro" id="IPR050802">
    <property type="entry name" value="EF-GSTs"/>
</dbReference>
<dbReference type="FunFam" id="3.40.30.10:FF:000142">
    <property type="entry name" value="Elongation factor 1 gamma"/>
    <property type="match status" value="1"/>
</dbReference>
<dbReference type="VEuPathDB" id="FungiDB:YALI0_D16467g"/>
<dbReference type="Proteomes" id="UP000182444">
    <property type="component" value="Chromosome 1D"/>
</dbReference>
<gene>
    <name evidence="3" type="ORF">B0I71DRAFT_133950</name>
    <name evidence="2" type="ORF">YALI1_D20381g</name>
</gene>
<dbReference type="SUPFAM" id="SSF52833">
    <property type="entry name" value="Thioredoxin-like"/>
    <property type="match status" value="1"/>
</dbReference>
<dbReference type="Gene3D" id="3.40.30.10">
    <property type="entry name" value="Glutaredoxin"/>
    <property type="match status" value="1"/>
</dbReference>
<evidence type="ECO:0000313" key="3">
    <source>
        <dbReference type="EMBL" id="RDW24663.1"/>
    </source>
</evidence>